<evidence type="ECO:0000313" key="5">
    <source>
        <dbReference type="EMBL" id="NOU60153.1"/>
    </source>
</evidence>
<gene>
    <name evidence="5" type="ORF">ELS83_09975</name>
</gene>
<dbReference type="InterPro" id="IPR036390">
    <property type="entry name" value="WH_DNA-bd_sf"/>
</dbReference>
<dbReference type="SUPFAM" id="SSF46785">
    <property type="entry name" value="Winged helix' DNA-binding domain"/>
    <property type="match status" value="1"/>
</dbReference>
<feature type="domain" description="HTH marR-type" evidence="4">
    <location>
        <begin position="8"/>
        <end position="141"/>
    </location>
</feature>
<accession>A0ABX1WVN1</accession>
<dbReference type="Pfam" id="PF01047">
    <property type="entry name" value="MarR"/>
    <property type="match status" value="1"/>
</dbReference>
<evidence type="ECO:0000313" key="6">
    <source>
        <dbReference type="Proteomes" id="UP000732105"/>
    </source>
</evidence>
<keyword evidence="2" id="KW-0238">DNA-binding</keyword>
<sequence>MNESIHPDGCLYFAANSLARHLNNLAENAFKFTCITPAYAFVMLEILKDPGLGQNELARRVNVKASTMTRFVDKLIEKQLIKRTTEGRSVKIFPTKEGEDFKPIIEQALTILHDSYCDLLGKDLAMNMTDQLQDINHILEK</sequence>
<dbReference type="Proteomes" id="UP000732105">
    <property type="component" value="Unassembled WGS sequence"/>
</dbReference>
<dbReference type="InterPro" id="IPR000835">
    <property type="entry name" value="HTH_MarR-typ"/>
</dbReference>
<evidence type="ECO:0000256" key="1">
    <source>
        <dbReference type="ARBA" id="ARBA00023015"/>
    </source>
</evidence>
<dbReference type="SMART" id="SM00347">
    <property type="entry name" value="HTH_MARR"/>
    <property type="match status" value="1"/>
</dbReference>
<dbReference type="EMBL" id="RZNH01000014">
    <property type="protein sequence ID" value="NOU60153.1"/>
    <property type="molecule type" value="Genomic_DNA"/>
</dbReference>
<dbReference type="RefSeq" id="WP_171595438.1">
    <property type="nucleotide sequence ID" value="NZ_RZNH01000014.1"/>
</dbReference>
<reference evidence="5 6" key="1">
    <citation type="submission" date="2018-12" db="EMBL/GenBank/DDBJ databases">
        <title>Marinifilum JC070 sp. nov., a marine bacterium isolated from Yongle Blue Hole in the South China Sea.</title>
        <authorList>
            <person name="Fu T."/>
        </authorList>
    </citation>
    <scope>NUCLEOTIDE SEQUENCE [LARGE SCALE GENOMIC DNA]</scope>
    <source>
        <strain evidence="5 6">JC070</strain>
    </source>
</reference>
<dbReference type="CDD" id="cd00090">
    <property type="entry name" value="HTH_ARSR"/>
    <property type="match status" value="1"/>
</dbReference>
<dbReference type="PROSITE" id="PS50995">
    <property type="entry name" value="HTH_MARR_2"/>
    <property type="match status" value="1"/>
</dbReference>
<dbReference type="InterPro" id="IPR036388">
    <property type="entry name" value="WH-like_DNA-bd_sf"/>
</dbReference>
<dbReference type="Gene3D" id="1.10.10.10">
    <property type="entry name" value="Winged helix-like DNA-binding domain superfamily/Winged helix DNA-binding domain"/>
    <property type="match status" value="1"/>
</dbReference>
<keyword evidence="3" id="KW-0804">Transcription</keyword>
<evidence type="ECO:0000256" key="3">
    <source>
        <dbReference type="ARBA" id="ARBA00023163"/>
    </source>
</evidence>
<keyword evidence="6" id="KW-1185">Reference proteome</keyword>
<dbReference type="InterPro" id="IPR011991">
    <property type="entry name" value="ArsR-like_HTH"/>
</dbReference>
<evidence type="ECO:0000256" key="2">
    <source>
        <dbReference type="ARBA" id="ARBA00023125"/>
    </source>
</evidence>
<name>A0ABX1WVN1_9BACT</name>
<dbReference type="PANTHER" id="PTHR42756">
    <property type="entry name" value="TRANSCRIPTIONAL REGULATOR, MARR"/>
    <property type="match status" value="1"/>
</dbReference>
<evidence type="ECO:0000259" key="4">
    <source>
        <dbReference type="PROSITE" id="PS50995"/>
    </source>
</evidence>
<comment type="caution">
    <text evidence="5">The sequence shown here is derived from an EMBL/GenBank/DDBJ whole genome shotgun (WGS) entry which is preliminary data.</text>
</comment>
<proteinExistence type="predicted"/>
<dbReference type="PANTHER" id="PTHR42756:SF1">
    <property type="entry name" value="TRANSCRIPTIONAL REPRESSOR OF EMRAB OPERON"/>
    <property type="match status" value="1"/>
</dbReference>
<organism evidence="5 6">
    <name type="scientific">Marinifilum caeruleilacunae</name>
    <dbReference type="NCBI Taxonomy" id="2499076"/>
    <lineage>
        <taxon>Bacteria</taxon>
        <taxon>Pseudomonadati</taxon>
        <taxon>Bacteroidota</taxon>
        <taxon>Bacteroidia</taxon>
        <taxon>Marinilabiliales</taxon>
        <taxon>Marinifilaceae</taxon>
    </lineage>
</organism>
<protein>
    <submittedName>
        <fullName evidence="5">MarR family transcriptional regulator</fullName>
    </submittedName>
</protein>
<keyword evidence="1" id="KW-0805">Transcription regulation</keyword>